<keyword evidence="3" id="KW-1185">Reference proteome</keyword>
<feature type="region of interest" description="Disordered" evidence="1">
    <location>
        <begin position="31"/>
        <end position="50"/>
    </location>
</feature>
<feature type="compositionally biased region" description="Polar residues" evidence="1">
    <location>
        <begin position="32"/>
        <end position="46"/>
    </location>
</feature>
<dbReference type="AlphaFoldDB" id="W6ULE0"/>
<reference evidence="2 3" key="1">
    <citation type="journal article" date="2013" name="Nat. Genet.">
        <title>The genome of the hydatid tapeworm Echinococcus granulosus.</title>
        <authorList>
            <person name="Zheng H."/>
            <person name="Zhang W."/>
            <person name="Zhang L."/>
            <person name="Zhang Z."/>
            <person name="Li J."/>
            <person name="Lu G."/>
            <person name="Zhu Y."/>
            <person name="Wang Y."/>
            <person name="Huang Y."/>
            <person name="Liu J."/>
            <person name="Kang H."/>
            <person name="Chen J."/>
            <person name="Wang L."/>
            <person name="Chen A."/>
            <person name="Yu S."/>
            <person name="Gao Z."/>
            <person name="Jin L."/>
            <person name="Gu W."/>
            <person name="Wang Z."/>
            <person name="Zhao L."/>
            <person name="Shi B."/>
            <person name="Wen H."/>
            <person name="Lin R."/>
            <person name="Jones M.K."/>
            <person name="Brejova B."/>
            <person name="Vinar T."/>
            <person name="Zhao G."/>
            <person name="McManus D.P."/>
            <person name="Chen Z."/>
            <person name="Zhou Y."/>
            <person name="Wang S."/>
        </authorList>
    </citation>
    <scope>NUCLEOTIDE SEQUENCE [LARGE SCALE GENOMIC DNA]</scope>
</reference>
<name>W6ULE0_ECHGR</name>
<dbReference type="Proteomes" id="UP000019149">
    <property type="component" value="Unassembled WGS sequence"/>
</dbReference>
<dbReference type="GeneID" id="36346513"/>
<accession>W6ULE0</accession>
<evidence type="ECO:0000313" key="3">
    <source>
        <dbReference type="Proteomes" id="UP000019149"/>
    </source>
</evidence>
<dbReference type="RefSeq" id="XP_024345540.1">
    <property type="nucleotide sequence ID" value="XM_024500047.1"/>
</dbReference>
<sequence length="74" mass="7893">MVAASPIEAPLTTAMSKYAQGSIYLGMEVDSRSGSDPAMSQATHHPSSVERRLLVPTQCLRVQGMISDSQCDVP</sequence>
<organism evidence="2 3">
    <name type="scientific">Echinococcus granulosus</name>
    <name type="common">Hydatid tapeworm</name>
    <dbReference type="NCBI Taxonomy" id="6210"/>
    <lineage>
        <taxon>Eukaryota</taxon>
        <taxon>Metazoa</taxon>
        <taxon>Spiralia</taxon>
        <taxon>Lophotrochozoa</taxon>
        <taxon>Platyhelminthes</taxon>
        <taxon>Cestoda</taxon>
        <taxon>Eucestoda</taxon>
        <taxon>Cyclophyllidea</taxon>
        <taxon>Taeniidae</taxon>
        <taxon>Echinococcus</taxon>
        <taxon>Echinococcus granulosus group</taxon>
    </lineage>
</organism>
<dbReference type="EMBL" id="APAU02000272">
    <property type="protein sequence ID" value="EUB54344.1"/>
    <property type="molecule type" value="Genomic_DNA"/>
</dbReference>
<dbReference type="KEGG" id="egl:EGR_10798"/>
<proteinExistence type="predicted"/>
<gene>
    <name evidence="2" type="ORF">EGR_10798</name>
</gene>
<evidence type="ECO:0000313" key="2">
    <source>
        <dbReference type="EMBL" id="EUB54344.1"/>
    </source>
</evidence>
<dbReference type="CTD" id="36346513"/>
<evidence type="ECO:0000256" key="1">
    <source>
        <dbReference type="SAM" id="MobiDB-lite"/>
    </source>
</evidence>
<protein>
    <submittedName>
        <fullName evidence="2">Uncharacterized protein</fullName>
    </submittedName>
</protein>
<comment type="caution">
    <text evidence="2">The sequence shown here is derived from an EMBL/GenBank/DDBJ whole genome shotgun (WGS) entry which is preliminary data.</text>
</comment>